<evidence type="ECO:0000256" key="1">
    <source>
        <dbReference type="SAM" id="Phobius"/>
    </source>
</evidence>
<gene>
    <name evidence="2" type="ORF">B7C42_00272</name>
</gene>
<feature type="transmembrane region" description="Helical" evidence="1">
    <location>
        <begin position="97"/>
        <end position="117"/>
    </location>
</feature>
<organism evidence="2 3">
    <name type="scientific">Nocardia cerradoensis</name>
    <dbReference type="NCBI Taxonomy" id="85688"/>
    <lineage>
        <taxon>Bacteria</taxon>
        <taxon>Bacillati</taxon>
        <taxon>Actinomycetota</taxon>
        <taxon>Actinomycetes</taxon>
        <taxon>Mycobacteriales</taxon>
        <taxon>Nocardiaceae</taxon>
        <taxon>Nocardia</taxon>
    </lineage>
</organism>
<evidence type="ECO:0008006" key="4">
    <source>
        <dbReference type="Google" id="ProtNLM"/>
    </source>
</evidence>
<name>A0A231HDY4_9NOCA</name>
<dbReference type="AlphaFoldDB" id="A0A231HDY4"/>
<proteinExistence type="predicted"/>
<protein>
    <recommendedName>
        <fullName evidence="4">DUF4267 domain-containing protein</fullName>
    </recommendedName>
</protein>
<keyword evidence="3" id="KW-1185">Reference proteome</keyword>
<dbReference type="EMBL" id="NGAF01000001">
    <property type="protein sequence ID" value="OXR47150.1"/>
    <property type="molecule type" value="Genomic_DNA"/>
</dbReference>
<dbReference type="Proteomes" id="UP000215506">
    <property type="component" value="Unassembled WGS sequence"/>
</dbReference>
<evidence type="ECO:0000313" key="3">
    <source>
        <dbReference type="Proteomes" id="UP000215506"/>
    </source>
</evidence>
<feature type="transmembrane region" description="Helical" evidence="1">
    <location>
        <begin position="37"/>
        <end position="64"/>
    </location>
</feature>
<evidence type="ECO:0000313" key="2">
    <source>
        <dbReference type="EMBL" id="OXR47150.1"/>
    </source>
</evidence>
<feature type="transmembrane region" description="Helical" evidence="1">
    <location>
        <begin position="6"/>
        <end position="25"/>
    </location>
</feature>
<keyword evidence="1" id="KW-0472">Membrane</keyword>
<feature type="transmembrane region" description="Helical" evidence="1">
    <location>
        <begin position="70"/>
        <end position="90"/>
    </location>
</feature>
<reference evidence="2 3" key="1">
    <citation type="submission" date="2017-07" db="EMBL/GenBank/DDBJ databases">
        <title>First draft Genome Sequence of Nocardia cerradoensis isolated from human infection.</title>
        <authorList>
            <person name="Carrasco G."/>
        </authorList>
    </citation>
    <scope>NUCLEOTIDE SEQUENCE [LARGE SCALE GENOMIC DNA]</scope>
    <source>
        <strain evidence="2 3">CNM20130759</strain>
    </source>
</reference>
<dbReference type="RefSeq" id="WP_094024132.1">
    <property type="nucleotide sequence ID" value="NZ_NGAF01000001.1"/>
</dbReference>
<comment type="caution">
    <text evidence="2">The sequence shown here is derived from an EMBL/GenBank/DDBJ whole genome shotgun (WGS) entry which is preliminary data.</text>
</comment>
<keyword evidence="1" id="KW-0812">Transmembrane</keyword>
<accession>A0A231HDY4</accession>
<sequence length="118" mass="11882">MLMLSVVANSVVAVISGVSCLIGLARPRLALAEGEDLTSAATFFLGAYAARALPLSVVTVVVLVAGNETAALPVLVVAGLAQIGDAVVGVRQRNTPMAITCVGLAAVHLGTAAWLFAR</sequence>
<keyword evidence="1" id="KW-1133">Transmembrane helix</keyword>